<evidence type="ECO:0000313" key="1">
    <source>
        <dbReference type="EMBL" id="JAH19232.1"/>
    </source>
</evidence>
<proteinExistence type="predicted"/>
<reference evidence="1" key="1">
    <citation type="submission" date="2014-11" db="EMBL/GenBank/DDBJ databases">
        <authorList>
            <person name="Amaro Gonzalez C."/>
        </authorList>
    </citation>
    <scope>NUCLEOTIDE SEQUENCE</scope>
</reference>
<dbReference type="AlphaFoldDB" id="A0A0E9QS41"/>
<sequence>MGPRQLSGLGNHVFCLTQTIQNWVPLKVSFCQSLKLICGSCVLVYRNI</sequence>
<dbReference type="EMBL" id="GBXM01089345">
    <property type="protein sequence ID" value="JAH19232.1"/>
    <property type="molecule type" value="Transcribed_RNA"/>
</dbReference>
<name>A0A0E9QS41_ANGAN</name>
<reference evidence="1" key="2">
    <citation type="journal article" date="2015" name="Fish Shellfish Immunol.">
        <title>Early steps in the European eel (Anguilla anguilla)-Vibrio vulnificus interaction in the gills: Role of the RtxA13 toxin.</title>
        <authorList>
            <person name="Callol A."/>
            <person name="Pajuelo D."/>
            <person name="Ebbesson L."/>
            <person name="Teles M."/>
            <person name="MacKenzie S."/>
            <person name="Amaro C."/>
        </authorList>
    </citation>
    <scope>NUCLEOTIDE SEQUENCE</scope>
</reference>
<accession>A0A0E9QS41</accession>
<organism evidence="1">
    <name type="scientific">Anguilla anguilla</name>
    <name type="common">European freshwater eel</name>
    <name type="synonym">Muraena anguilla</name>
    <dbReference type="NCBI Taxonomy" id="7936"/>
    <lineage>
        <taxon>Eukaryota</taxon>
        <taxon>Metazoa</taxon>
        <taxon>Chordata</taxon>
        <taxon>Craniata</taxon>
        <taxon>Vertebrata</taxon>
        <taxon>Euteleostomi</taxon>
        <taxon>Actinopterygii</taxon>
        <taxon>Neopterygii</taxon>
        <taxon>Teleostei</taxon>
        <taxon>Anguilliformes</taxon>
        <taxon>Anguillidae</taxon>
        <taxon>Anguilla</taxon>
    </lineage>
</organism>
<protein>
    <submittedName>
        <fullName evidence="1">Uncharacterized protein</fullName>
    </submittedName>
</protein>